<proteinExistence type="predicted"/>
<dbReference type="PANTHER" id="PTHR33223">
    <property type="entry name" value="CCHC-TYPE DOMAIN-CONTAINING PROTEIN"/>
    <property type="match status" value="1"/>
</dbReference>
<feature type="compositionally biased region" description="Basic and acidic residues" evidence="1">
    <location>
        <begin position="327"/>
        <end position="345"/>
    </location>
</feature>
<sequence length="383" mass="42303">MSPERRKPPPHSPSGSDLSPRYSSASYSPRRNRHRHRRLSSPDSARDGAVDSDYLGSSRSPYDSGEDEYEYEDDNPASEDVGTRRGSGSGSVPMQFPEPKASSNLTKLPGPTPYVHVAPMPVFRGAPEECPVAHLSRFAKVCRANNADSPDAMMRIFPVTLEREAALWYDLNIEPYRPSLGWDDVRASFAQAYQKAELQDQLRSQLATLNQGRGECVRSYFLRLQLILQRWPDHGLPEGLVRGIFLDGLSGELQEWVLPQRPESLDDALRLAIGYEQVKGVKGPGPGPGGECGFCGGPHEEQEGGCEVRERMRALWLESKEKAMGVGLVKERESESESGAGDRSEAAGGSASFGAISLRRSLCQCWKHQCSRKRLERSKSLAT</sequence>
<accession>A0ABD3LSM1</accession>
<comment type="caution">
    <text evidence="3">The sequence shown here is derived from an EMBL/GenBank/DDBJ whole genome shotgun (WGS) entry which is preliminary data.</text>
</comment>
<evidence type="ECO:0000259" key="2">
    <source>
        <dbReference type="Pfam" id="PF03732"/>
    </source>
</evidence>
<feature type="compositionally biased region" description="Acidic residues" evidence="1">
    <location>
        <begin position="64"/>
        <end position="77"/>
    </location>
</feature>
<feature type="compositionally biased region" description="Low complexity" evidence="1">
    <location>
        <begin position="19"/>
        <end position="29"/>
    </location>
</feature>
<dbReference type="Proteomes" id="UP001634007">
    <property type="component" value="Unassembled WGS sequence"/>
</dbReference>
<dbReference type="AlphaFoldDB" id="A0ABD3LSM1"/>
<organism evidence="3 4">
    <name type="scientific">Eucalyptus globulus</name>
    <name type="common">Tasmanian blue gum</name>
    <dbReference type="NCBI Taxonomy" id="34317"/>
    <lineage>
        <taxon>Eukaryota</taxon>
        <taxon>Viridiplantae</taxon>
        <taxon>Streptophyta</taxon>
        <taxon>Embryophyta</taxon>
        <taxon>Tracheophyta</taxon>
        <taxon>Spermatophyta</taxon>
        <taxon>Magnoliopsida</taxon>
        <taxon>eudicotyledons</taxon>
        <taxon>Gunneridae</taxon>
        <taxon>Pentapetalae</taxon>
        <taxon>rosids</taxon>
        <taxon>malvids</taxon>
        <taxon>Myrtales</taxon>
        <taxon>Myrtaceae</taxon>
        <taxon>Myrtoideae</taxon>
        <taxon>Eucalypteae</taxon>
        <taxon>Eucalyptus</taxon>
    </lineage>
</organism>
<protein>
    <recommendedName>
        <fullName evidence="2">Retrotransposon gag domain-containing protein</fullName>
    </recommendedName>
</protein>
<dbReference type="Pfam" id="PF03732">
    <property type="entry name" value="Retrotrans_gag"/>
    <property type="match status" value="1"/>
</dbReference>
<reference evidence="3 4" key="1">
    <citation type="submission" date="2024-11" db="EMBL/GenBank/DDBJ databases">
        <title>Chromosome-level genome assembly of Eucalyptus globulus Labill. provides insights into its genome evolution.</title>
        <authorList>
            <person name="Li X."/>
        </authorList>
    </citation>
    <scope>NUCLEOTIDE SEQUENCE [LARGE SCALE GENOMIC DNA]</scope>
    <source>
        <strain evidence="3">CL2024</strain>
        <tissue evidence="3">Fresh tender leaves</tissue>
    </source>
</reference>
<dbReference type="EMBL" id="JBJKBG010000001">
    <property type="protein sequence ID" value="KAL3754734.1"/>
    <property type="molecule type" value="Genomic_DNA"/>
</dbReference>
<feature type="domain" description="Retrotransposon gag" evidence="2">
    <location>
        <begin position="155"/>
        <end position="250"/>
    </location>
</feature>
<feature type="compositionally biased region" description="Basic residues" evidence="1">
    <location>
        <begin position="30"/>
        <end position="39"/>
    </location>
</feature>
<feature type="region of interest" description="Disordered" evidence="1">
    <location>
        <begin position="327"/>
        <end position="350"/>
    </location>
</feature>
<name>A0ABD3LSM1_EUCGL</name>
<evidence type="ECO:0000313" key="4">
    <source>
        <dbReference type="Proteomes" id="UP001634007"/>
    </source>
</evidence>
<dbReference type="PANTHER" id="PTHR33223:SF6">
    <property type="entry name" value="CCHC-TYPE DOMAIN-CONTAINING PROTEIN"/>
    <property type="match status" value="1"/>
</dbReference>
<feature type="region of interest" description="Disordered" evidence="1">
    <location>
        <begin position="1"/>
        <end position="107"/>
    </location>
</feature>
<dbReference type="InterPro" id="IPR005162">
    <property type="entry name" value="Retrotrans_gag_dom"/>
</dbReference>
<evidence type="ECO:0000256" key="1">
    <source>
        <dbReference type="SAM" id="MobiDB-lite"/>
    </source>
</evidence>
<keyword evidence="4" id="KW-1185">Reference proteome</keyword>
<evidence type="ECO:0000313" key="3">
    <source>
        <dbReference type="EMBL" id="KAL3754734.1"/>
    </source>
</evidence>
<gene>
    <name evidence="3" type="ORF">ACJRO7_001921</name>
</gene>